<name>A0A653CUA5_CALMS</name>
<reference evidence="1 2" key="1">
    <citation type="submission" date="2019-01" db="EMBL/GenBank/DDBJ databases">
        <authorList>
            <person name="Sayadi A."/>
        </authorList>
    </citation>
    <scope>NUCLEOTIDE SEQUENCE [LARGE SCALE GENOMIC DNA]</scope>
</reference>
<accession>A0A653CUA5</accession>
<keyword evidence="2" id="KW-1185">Reference proteome</keyword>
<dbReference type="Proteomes" id="UP000410492">
    <property type="component" value="Unassembled WGS sequence"/>
</dbReference>
<gene>
    <name evidence="1" type="ORF">CALMAC_LOCUS11942</name>
</gene>
<sequence>MYKDILNVNYTSAWNEMAHIWNLSCDHISEATVDLVMTAVQKLSVSVKVLHLFACNKRKWSQFDFESSSL</sequence>
<evidence type="ECO:0000313" key="1">
    <source>
        <dbReference type="EMBL" id="VEN51515.1"/>
    </source>
</evidence>
<dbReference type="AlphaFoldDB" id="A0A653CUA5"/>
<protein>
    <submittedName>
        <fullName evidence="1">Uncharacterized protein</fullName>
    </submittedName>
</protein>
<organism evidence="1 2">
    <name type="scientific">Callosobruchus maculatus</name>
    <name type="common">Southern cowpea weevil</name>
    <name type="synonym">Pulse bruchid</name>
    <dbReference type="NCBI Taxonomy" id="64391"/>
    <lineage>
        <taxon>Eukaryota</taxon>
        <taxon>Metazoa</taxon>
        <taxon>Ecdysozoa</taxon>
        <taxon>Arthropoda</taxon>
        <taxon>Hexapoda</taxon>
        <taxon>Insecta</taxon>
        <taxon>Pterygota</taxon>
        <taxon>Neoptera</taxon>
        <taxon>Endopterygota</taxon>
        <taxon>Coleoptera</taxon>
        <taxon>Polyphaga</taxon>
        <taxon>Cucujiformia</taxon>
        <taxon>Chrysomeloidea</taxon>
        <taxon>Chrysomelidae</taxon>
        <taxon>Bruchinae</taxon>
        <taxon>Bruchini</taxon>
        <taxon>Callosobruchus</taxon>
    </lineage>
</organism>
<evidence type="ECO:0000313" key="2">
    <source>
        <dbReference type="Proteomes" id="UP000410492"/>
    </source>
</evidence>
<proteinExistence type="predicted"/>
<dbReference type="EMBL" id="CAACVG010008920">
    <property type="protein sequence ID" value="VEN51515.1"/>
    <property type="molecule type" value="Genomic_DNA"/>
</dbReference>